<keyword evidence="2" id="KW-0472">Membrane</keyword>
<reference evidence="3 4" key="1">
    <citation type="submission" date="2018-03" db="EMBL/GenBank/DDBJ databases">
        <title>Genomic Encyclopedia of Archaeal and Bacterial Type Strains, Phase II (KMG-II): from individual species to whole genera.</title>
        <authorList>
            <person name="Goeker M."/>
        </authorList>
    </citation>
    <scope>NUCLEOTIDE SEQUENCE [LARGE SCALE GENOMIC DNA]</scope>
    <source>
        <strain evidence="3 4">DSM 45348</strain>
    </source>
</reference>
<evidence type="ECO:0000313" key="3">
    <source>
        <dbReference type="EMBL" id="PRY33179.1"/>
    </source>
</evidence>
<evidence type="ECO:0000256" key="2">
    <source>
        <dbReference type="SAM" id="Phobius"/>
    </source>
</evidence>
<dbReference type="Proteomes" id="UP000239209">
    <property type="component" value="Unassembled WGS sequence"/>
</dbReference>
<keyword evidence="4" id="KW-1185">Reference proteome</keyword>
<dbReference type="AlphaFoldDB" id="A0A2T0SIF2"/>
<protein>
    <submittedName>
        <fullName evidence="3">Uncharacterized protein</fullName>
    </submittedName>
</protein>
<sequence>MPPAAPRPVVLPPAAPDEEALTAPLPSPHPASHWAPAPAVVPRVRRGPGRLLLVVLLIGGTAVAAALVVPRLLDARADESPAATAGLGEAEPTAEEIEPEPTAEETGPEPSADSVATEDVTTPEPSPTAVGIVEIGPGVTDGRAGSLAGMFDAYFGGINDKDYDRVAAVLDPSGSVDPGDPADMAGLARGTRTTRDSEIVLLGVEDAGGGRLRADVTFRSDQEAGAGPRQRPGETCTRWRITYTVSGTAPGDYRIVRGKGTSAPC</sequence>
<keyword evidence="2" id="KW-0812">Transmembrane</keyword>
<organism evidence="3 4">
    <name type="scientific">Pseudosporangium ferrugineum</name>
    <dbReference type="NCBI Taxonomy" id="439699"/>
    <lineage>
        <taxon>Bacteria</taxon>
        <taxon>Bacillati</taxon>
        <taxon>Actinomycetota</taxon>
        <taxon>Actinomycetes</taxon>
        <taxon>Micromonosporales</taxon>
        <taxon>Micromonosporaceae</taxon>
        <taxon>Pseudosporangium</taxon>
    </lineage>
</organism>
<feature type="transmembrane region" description="Helical" evidence="2">
    <location>
        <begin position="51"/>
        <end position="73"/>
    </location>
</feature>
<name>A0A2T0SIF2_9ACTN</name>
<evidence type="ECO:0000313" key="4">
    <source>
        <dbReference type="Proteomes" id="UP000239209"/>
    </source>
</evidence>
<evidence type="ECO:0000256" key="1">
    <source>
        <dbReference type="SAM" id="MobiDB-lite"/>
    </source>
</evidence>
<proteinExistence type="predicted"/>
<feature type="region of interest" description="Disordered" evidence="1">
    <location>
        <begin position="1"/>
        <end position="33"/>
    </location>
</feature>
<gene>
    <name evidence="3" type="ORF">CLV70_101341</name>
</gene>
<feature type="compositionally biased region" description="Pro residues" evidence="1">
    <location>
        <begin position="1"/>
        <end position="15"/>
    </location>
</feature>
<comment type="caution">
    <text evidence="3">The sequence shown here is derived from an EMBL/GenBank/DDBJ whole genome shotgun (WGS) entry which is preliminary data.</text>
</comment>
<feature type="region of interest" description="Disordered" evidence="1">
    <location>
        <begin position="80"/>
        <end position="131"/>
    </location>
</feature>
<feature type="compositionally biased region" description="Acidic residues" evidence="1">
    <location>
        <begin position="92"/>
        <end position="107"/>
    </location>
</feature>
<keyword evidence="2" id="KW-1133">Transmembrane helix</keyword>
<accession>A0A2T0SIF2</accession>
<dbReference type="EMBL" id="PVZG01000001">
    <property type="protein sequence ID" value="PRY33179.1"/>
    <property type="molecule type" value="Genomic_DNA"/>
</dbReference>